<sequence>MNNYLPRDSENLLKKYKPLIDSTYARYKYLFTNTIGSESYMQGAEGSQNREIPNKYAQEDLYSYISEQFIKLIKEYDPNGGVDLPGYLASKLPRRVLGSYIHGRSRDRQRESVSYESNGIETAMATTPSVDNSSVVQIVQLVEGDLETPMDKYIFNLLTSKNEDLTKTEMYHRVLSAFPGIKKSEYTERLDYIKGRVSEEIYDNHLRLFGSYSNNAYANSTGTLKRTDRVTHKKDNLDYLPTASVTSITKVSLNDAVFTKDVDYSYEGKGIIKWISSNRPKVGEKYVVDYMYRYSSE</sequence>
<reference evidence="1" key="1">
    <citation type="submission" date="2019-02" db="EMBL/GenBank/DDBJ databases">
        <title>Isolation of virulent Lactobacillus brevis phages.</title>
        <authorList>
            <person name="Feyereisen M."/>
            <person name="Mahony J."/>
            <person name="O'Sullivan T."/>
            <person name="van Sinderen D."/>
        </authorList>
    </citation>
    <scope>NUCLEOTIDE SEQUENCE [LARGE SCALE GENOMIC DNA]</scope>
</reference>
<name>A0A4Y5FFR9_9CAUD</name>
<proteinExistence type="predicted"/>
<dbReference type="Proteomes" id="UP000306187">
    <property type="component" value="Segment"/>
</dbReference>
<evidence type="ECO:0000313" key="1">
    <source>
        <dbReference type="EMBL" id="QBJ03962.1"/>
    </source>
</evidence>
<dbReference type="EMBL" id="MK504446">
    <property type="protein sequence ID" value="QBJ03962.1"/>
    <property type="molecule type" value="Genomic_DNA"/>
</dbReference>
<evidence type="ECO:0000313" key="2">
    <source>
        <dbReference type="Proteomes" id="UP000306187"/>
    </source>
</evidence>
<keyword evidence="2" id="KW-1185">Reference proteome</keyword>
<gene>
    <name evidence="1" type="ORF">SAC12B_0173</name>
</gene>
<accession>A0A4Y5FFR9</accession>
<protein>
    <submittedName>
        <fullName evidence="1">RNA polymerase sigma factor</fullName>
    </submittedName>
</protein>
<organism evidence="1 2">
    <name type="scientific">Lactobacillus phage SAC12B</name>
    <dbReference type="NCBI Taxonomy" id="2510941"/>
    <lineage>
        <taxon>Viruses</taxon>
        <taxon>Duplodnaviria</taxon>
        <taxon>Heunggongvirae</taxon>
        <taxon>Uroviricota</taxon>
        <taxon>Caudoviricetes</taxon>
        <taxon>Herelleviridae</taxon>
        <taxon>Tybeckvirus</taxon>
        <taxon>Tybeckvirus SAC12B</taxon>
    </lineage>
</organism>